<dbReference type="InterPro" id="IPR043502">
    <property type="entry name" value="DNA/RNA_pol_sf"/>
</dbReference>
<dbReference type="GeneID" id="80400446"/>
<feature type="domain" description="RdRp catalytic" evidence="10">
    <location>
        <begin position="332"/>
        <end position="476"/>
    </location>
</feature>
<evidence type="ECO:0000256" key="5">
    <source>
        <dbReference type="ARBA" id="ARBA00022741"/>
    </source>
</evidence>
<dbReference type="InterPro" id="IPR007096">
    <property type="entry name" value="RNA-dir_Rpol_cat_phage"/>
</dbReference>
<protein>
    <recommendedName>
        <fullName evidence="1">RNA-directed RNA polymerase</fullName>
        <ecNumber evidence="1">2.7.7.48</ecNumber>
    </recommendedName>
    <alternativeName>
        <fullName evidence="7">RNA replicase beta chain</fullName>
    </alternativeName>
</protein>
<evidence type="ECO:0000256" key="7">
    <source>
        <dbReference type="ARBA" id="ARBA00030248"/>
    </source>
</evidence>
<evidence type="ECO:0000256" key="4">
    <source>
        <dbReference type="ARBA" id="ARBA00022695"/>
    </source>
</evidence>
<keyword evidence="3" id="KW-0808">Transferase</keyword>
<dbReference type="GO" id="GO:0000166">
    <property type="term" value="F:nucleotide binding"/>
    <property type="evidence" value="ECO:0007669"/>
    <property type="project" value="UniProtKB-KW"/>
</dbReference>
<dbReference type="EC" id="2.7.7.48" evidence="1"/>
<keyword evidence="5" id="KW-0547">Nucleotide-binding</keyword>
<dbReference type="SUPFAM" id="SSF56672">
    <property type="entry name" value="DNA/RNA polymerases"/>
    <property type="match status" value="1"/>
</dbReference>
<evidence type="ECO:0000256" key="6">
    <source>
        <dbReference type="ARBA" id="ARBA00022953"/>
    </source>
</evidence>
<dbReference type="GO" id="GO:0039694">
    <property type="term" value="P:viral RNA genome replication"/>
    <property type="evidence" value="ECO:0007669"/>
    <property type="project" value="InterPro"/>
</dbReference>
<organism evidence="11 12">
    <name type="scientific">ssRNA phage Gerhypos.4_65</name>
    <dbReference type="NCBI Taxonomy" id="2786370"/>
    <lineage>
        <taxon>Viruses</taxon>
        <taxon>Riboviria</taxon>
        <taxon>Orthornavirae</taxon>
        <taxon>Lenarviricota</taxon>
        <taxon>Leviviricetes</taxon>
        <taxon>Timlovirales</taxon>
        <taxon>Steitzviridae</taxon>
        <taxon>Loptevirus</taxon>
        <taxon>Loptevirus arvivicinum</taxon>
    </lineage>
</organism>
<proteinExistence type="predicted"/>
<dbReference type="EMBL" id="BK013538">
    <property type="protein sequence ID" value="DAD50487.1"/>
    <property type="molecule type" value="Genomic_RNA"/>
</dbReference>
<keyword evidence="6" id="KW-0693">Viral RNA replication</keyword>
<comment type="catalytic activity">
    <reaction evidence="8">
        <text>RNA(n) + a ribonucleoside 5'-triphosphate = RNA(n+1) + diphosphate</text>
        <dbReference type="Rhea" id="RHEA:21248"/>
        <dbReference type="Rhea" id="RHEA-COMP:14527"/>
        <dbReference type="Rhea" id="RHEA-COMP:17342"/>
        <dbReference type="ChEBI" id="CHEBI:33019"/>
        <dbReference type="ChEBI" id="CHEBI:61557"/>
        <dbReference type="ChEBI" id="CHEBI:140395"/>
        <dbReference type="EC" id="2.7.7.48"/>
    </reaction>
</comment>
<feature type="binding site" evidence="9">
    <location>
        <position position="445"/>
    </location>
    <ligand>
        <name>Mg(2+)</name>
        <dbReference type="ChEBI" id="CHEBI:18420"/>
        <label>2</label>
    </ligand>
</feature>
<dbReference type="Pfam" id="PF03431">
    <property type="entry name" value="RNA_replicase_B"/>
    <property type="match status" value="1"/>
</dbReference>
<comment type="cofactor">
    <cofactor evidence="9">
        <name>Mg(2+)</name>
        <dbReference type="ChEBI" id="CHEBI:18420"/>
    </cofactor>
    <text evidence="9">Binds 2 Mg(2+) per subunit.</text>
</comment>
<evidence type="ECO:0000256" key="1">
    <source>
        <dbReference type="ARBA" id="ARBA00012494"/>
    </source>
</evidence>
<feature type="binding site" evidence="9">
    <location>
        <position position="444"/>
    </location>
    <ligand>
        <name>Mg(2+)</name>
        <dbReference type="ChEBI" id="CHEBI:18420"/>
        <label>2</label>
    </ligand>
</feature>
<evidence type="ECO:0000256" key="2">
    <source>
        <dbReference type="ARBA" id="ARBA00022484"/>
    </source>
</evidence>
<evidence type="ECO:0000259" key="10">
    <source>
        <dbReference type="PROSITE" id="PS50522"/>
    </source>
</evidence>
<evidence type="ECO:0000313" key="12">
    <source>
        <dbReference type="Proteomes" id="UP000677534"/>
    </source>
</evidence>
<evidence type="ECO:0000313" key="11">
    <source>
        <dbReference type="EMBL" id="DAD50487.1"/>
    </source>
</evidence>
<dbReference type="Proteomes" id="UP000677534">
    <property type="component" value="Segment"/>
</dbReference>
<dbReference type="KEGG" id="vg:80400446"/>
<evidence type="ECO:0000256" key="9">
    <source>
        <dbReference type="PIRSR" id="PIRSR605093-1"/>
    </source>
</evidence>
<gene>
    <name evidence="11" type="primary">Gerhypos.4_65_3</name>
</gene>
<name>A0A8S5KZ82_9VIRU</name>
<dbReference type="GO" id="GO:0046872">
    <property type="term" value="F:metal ion binding"/>
    <property type="evidence" value="ECO:0007669"/>
    <property type="project" value="UniProtKB-KW"/>
</dbReference>
<evidence type="ECO:0000256" key="8">
    <source>
        <dbReference type="ARBA" id="ARBA00048744"/>
    </source>
</evidence>
<feature type="binding site" evidence="9">
    <location>
        <position position="347"/>
    </location>
    <ligand>
        <name>Mg(2+)</name>
        <dbReference type="ChEBI" id="CHEBI:18420"/>
        <label>2</label>
    </ligand>
</feature>
<dbReference type="PROSITE" id="PS50522">
    <property type="entry name" value="RDRP_PHAGE"/>
    <property type="match status" value="1"/>
</dbReference>
<keyword evidence="2 11" id="KW-0696">RNA-directed RNA polymerase</keyword>
<dbReference type="RefSeq" id="YP_010770885.1">
    <property type="nucleotide sequence ID" value="NC_074420.1"/>
</dbReference>
<dbReference type="InterPro" id="IPR005093">
    <property type="entry name" value="RNArep_beta"/>
</dbReference>
<reference evidence="11" key="1">
    <citation type="submission" date="2020-09" db="EMBL/GenBank/DDBJ databases">
        <title>Leviviricetes taxonomy.</title>
        <authorList>
            <person name="Stockdale S.R."/>
            <person name="Callanan J."/>
            <person name="Adriaenssens E.M."/>
            <person name="Kuhn J.H."/>
            <person name="Rumnieks J."/>
            <person name="Shkoporov A."/>
            <person name="Draper L.A."/>
            <person name="Ross P."/>
            <person name="Hill C."/>
        </authorList>
    </citation>
    <scope>NUCLEOTIDE SEQUENCE</scope>
</reference>
<accession>A0A8S5KZ82</accession>
<keyword evidence="9" id="KW-0479">Metal-binding</keyword>
<sequence length="633" mass="71652">MIFRQYTVIWLTGELRKKLQQTLDRRTPITGGVVKSLVWLSEQVLLNCGTRCGVDPTMDVRTLHRRTENEGESFLTITLPSYCKAFEKALDIGRLDPSDLSGYHFRHGLPLFLRGFLSKIFGTDRKLLKDPCIDCIQSVRQICLLHKKVLLPCSERRERKAEQAFLKCEDELDGLDFSEALSGYFDKVSSIVLADILAGIPNGDPYEELRPVHGPGSTQEKILGNSKYSLQRWHNRLEAEFPFTEYGVGSLRNLGEDDCPLANVEFIEPENEEPVRVVFVPKTLKTPRVIAIEPVCMQYTQQALLKFLVPLIENSGYAGGHVNFTRQSTNQVLALRASVDGCLATIDLSEASDRVHSDLVRRLLRVCPILSDMVFACRSTRAKVPSGKIVTLNKFASMGSALCFPMEALTFFCVIVASRLHRAKLPVTGKNVREYSRTVFVYGDDIIVPSDEAPSICDDLSLFGLKVNTNKSFWTGKFRESCGMDAYDGVNITPVYCRRRSPANRRNHSELVSWVEMANQFYRKGLWSVAQKIRDLINSMMRTPLPFVDRNSAGLGWASYSNARTIHRWNRQLHRFETKAMVIRPKRYIDPLSGDGALLKCFRIIGSQANDLKHLYESVRRGALTLKLQWVPA</sequence>
<keyword evidence="12" id="KW-1185">Reference proteome</keyword>
<dbReference type="GO" id="GO:0003968">
    <property type="term" value="F:RNA-directed RNA polymerase activity"/>
    <property type="evidence" value="ECO:0007669"/>
    <property type="project" value="UniProtKB-KW"/>
</dbReference>
<keyword evidence="9" id="KW-0460">Magnesium</keyword>
<evidence type="ECO:0000256" key="3">
    <source>
        <dbReference type="ARBA" id="ARBA00022679"/>
    </source>
</evidence>
<keyword evidence="4" id="KW-0548">Nucleotidyltransferase</keyword>